<dbReference type="STRING" id="1618583.US75_C0015G0001"/>
<dbReference type="PANTHER" id="PTHR30345">
    <property type="entry name" value="RIBOSE-5-PHOSPHATE ISOMERASE B"/>
    <property type="match status" value="1"/>
</dbReference>
<accession>A0A0G0IXE1</accession>
<gene>
    <name evidence="2" type="ORF">US75_C0015G0001</name>
</gene>
<comment type="caution">
    <text evidence="2">The sequence shown here is derived from an EMBL/GenBank/DDBJ whole genome shotgun (WGS) entry which is preliminary data.</text>
</comment>
<organism evidence="2 3">
    <name type="scientific">Candidatus Woesebacteria bacterium GW2011_GWC1_38_13</name>
    <dbReference type="NCBI Taxonomy" id="1618583"/>
    <lineage>
        <taxon>Bacteria</taxon>
        <taxon>Candidatus Woeseibacteriota</taxon>
    </lineage>
</organism>
<dbReference type="SUPFAM" id="SSF89623">
    <property type="entry name" value="Ribose/Galactose isomerase RpiB/AlsB"/>
    <property type="match status" value="1"/>
</dbReference>
<dbReference type="GO" id="GO:0009052">
    <property type="term" value="P:pentose-phosphate shunt, non-oxidative branch"/>
    <property type="evidence" value="ECO:0007669"/>
    <property type="project" value="TreeGrafter"/>
</dbReference>
<proteinExistence type="inferred from homology"/>
<evidence type="ECO:0000313" key="2">
    <source>
        <dbReference type="EMBL" id="KKQ55705.1"/>
    </source>
</evidence>
<keyword evidence="2" id="KW-0413">Isomerase</keyword>
<dbReference type="EMBL" id="LBUE01000015">
    <property type="protein sequence ID" value="KKQ55705.1"/>
    <property type="molecule type" value="Genomic_DNA"/>
</dbReference>
<sequence length="149" mass="16811">MKIYLGSDHRGFHLKEKIAKWLFEWGYGFTDLGAETYDEKDDYTKYASSVASLVGEDKNAIGILLCGSGVGVDVMANKFDGIRASIGIDAEQVRSGRKDDDMNILVIAAEHTEDHLTREMAKAFLETKFDGKPRHRRRLEEIAKIEKNN</sequence>
<dbReference type="PANTHER" id="PTHR30345:SF0">
    <property type="entry name" value="DNA DAMAGE-REPAIR_TOLERATION PROTEIN DRT102"/>
    <property type="match status" value="1"/>
</dbReference>
<evidence type="ECO:0000313" key="3">
    <source>
        <dbReference type="Proteomes" id="UP000034096"/>
    </source>
</evidence>
<dbReference type="InterPro" id="IPR036569">
    <property type="entry name" value="RpiB_LacA_LacB_sf"/>
</dbReference>
<dbReference type="GO" id="GO:0004751">
    <property type="term" value="F:ribose-5-phosphate isomerase activity"/>
    <property type="evidence" value="ECO:0007669"/>
    <property type="project" value="TreeGrafter"/>
</dbReference>
<evidence type="ECO:0000256" key="1">
    <source>
        <dbReference type="ARBA" id="ARBA00008754"/>
    </source>
</evidence>
<dbReference type="Pfam" id="PF02502">
    <property type="entry name" value="LacAB_rpiB"/>
    <property type="match status" value="1"/>
</dbReference>
<protein>
    <submittedName>
        <fullName evidence="2">Ribose 5-phosphate isomerase</fullName>
    </submittedName>
</protein>
<dbReference type="InterPro" id="IPR003500">
    <property type="entry name" value="RpiB_LacA_LacB"/>
</dbReference>
<reference evidence="2 3" key="1">
    <citation type="journal article" date="2015" name="Nature">
        <title>rRNA introns, odd ribosomes, and small enigmatic genomes across a large radiation of phyla.</title>
        <authorList>
            <person name="Brown C.T."/>
            <person name="Hug L.A."/>
            <person name="Thomas B.C."/>
            <person name="Sharon I."/>
            <person name="Castelle C.J."/>
            <person name="Singh A."/>
            <person name="Wilkins M.J."/>
            <person name="Williams K.H."/>
            <person name="Banfield J.F."/>
        </authorList>
    </citation>
    <scope>NUCLEOTIDE SEQUENCE [LARGE SCALE GENOMIC DNA]</scope>
</reference>
<dbReference type="NCBIfam" id="NF004051">
    <property type="entry name" value="PRK05571.1"/>
    <property type="match status" value="1"/>
</dbReference>
<dbReference type="GO" id="GO:0019316">
    <property type="term" value="P:D-allose catabolic process"/>
    <property type="evidence" value="ECO:0007669"/>
    <property type="project" value="TreeGrafter"/>
</dbReference>
<dbReference type="AlphaFoldDB" id="A0A0G0IXE1"/>
<dbReference type="PIRSF" id="PIRSF005384">
    <property type="entry name" value="RpiB_LacA_B"/>
    <property type="match status" value="1"/>
</dbReference>
<dbReference type="Proteomes" id="UP000034096">
    <property type="component" value="Unassembled WGS sequence"/>
</dbReference>
<name>A0A0G0IXE1_9BACT</name>
<comment type="similarity">
    <text evidence="1">Belongs to the LacAB/RpiB family.</text>
</comment>
<dbReference type="Gene3D" id="3.40.1400.10">
    <property type="entry name" value="Sugar-phosphate isomerase, RpiB/LacA/LacB"/>
    <property type="match status" value="1"/>
</dbReference>
<dbReference type="NCBIfam" id="TIGR00689">
    <property type="entry name" value="rpiB_lacA_lacB"/>
    <property type="match status" value="1"/>
</dbReference>